<reference evidence="2 3" key="1">
    <citation type="submission" date="2022-04" db="EMBL/GenBank/DDBJ databases">
        <title>Human microbiome associated bacterial genomes.</title>
        <authorList>
            <person name="Sandstrom S."/>
            <person name="Salamzade R."/>
            <person name="Kalan L.R."/>
        </authorList>
    </citation>
    <scope>NUCLEOTIDE SEQUENCE [LARGE SCALE GENOMIC DNA]</scope>
    <source>
        <strain evidence="3">p3-SID1799</strain>
    </source>
</reference>
<name>A0ABT2HWD1_9MICO</name>
<dbReference type="EMBL" id="JALXSQ010000013">
    <property type="protein sequence ID" value="MCT2042634.1"/>
    <property type="molecule type" value="Genomic_DNA"/>
</dbReference>
<evidence type="ECO:0000313" key="3">
    <source>
        <dbReference type="Proteomes" id="UP001525379"/>
    </source>
</evidence>
<comment type="caution">
    <text evidence="2">The sequence shown here is derived from an EMBL/GenBank/DDBJ whole genome shotgun (WGS) entry which is preliminary data.</text>
</comment>
<dbReference type="RefSeq" id="WP_260104096.1">
    <property type="nucleotide sequence ID" value="NZ_JALXSQ010000013.1"/>
</dbReference>
<protein>
    <recommendedName>
        <fullName evidence="4">DUF3102 domain-containing protein</fullName>
    </recommendedName>
</protein>
<organism evidence="2 3">
    <name type="scientific">Pseudoclavibacter albus</name>
    <dbReference type="NCBI Taxonomy" id="272241"/>
    <lineage>
        <taxon>Bacteria</taxon>
        <taxon>Bacillati</taxon>
        <taxon>Actinomycetota</taxon>
        <taxon>Actinomycetes</taxon>
        <taxon>Micrococcales</taxon>
        <taxon>Microbacteriaceae</taxon>
        <taxon>Pseudoclavibacter</taxon>
    </lineage>
</organism>
<evidence type="ECO:0000313" key="2">
    <source>
        <dbReference type="EMBL" id="MCT2042634.1"/>
    </source>
</evidence>
<accession>A0ABT2HWD1</accession>
<feature type="region of interest" description="Disordered" evidence="1">
    <location>
        <begin position="87"/>
        <end position="152"/>
    </location>
</feature>
<evidence type="ECO:0008006" key="4">
    <source>
        <dbReference type="Google" id="ProtNLM"/>
    </source>
</evidence>
<sequence length="271" mass="30335">MTWFKVDDQIASHVKVVTAGNAAMGLWVRAGAWCCANLTDGFVHADAARMLGGQDADIQALIDADLWVSVPGGYQFHDWAEYQPTAASERSRREKDRIRKRKEREAAKAKVEVGADGRFTSKRKSSGMSERTGDRRPPLPDPDPLSVSTDVETRVEDSIEVVRADVDELIALLDSELEVNGAKPTGHTKRNREAMRLMIDKDGHTPEQIAAAIRWCQANEFWRANILSAAKLREKYDTLRLQAQREQRSGNRVHENAQVVYDLARELGQAV</sequence>
<keyword evidence="3" id="KW-1185">Reference proteome</keyword>
<feature type="compositionally biased region" description="Basic and acidic residues" evidence="1">
    <location>
        <begin position="89"/>
        <end position="115"/>
    </location>
</feature>
<dbReference type="Proteomes" id="UP001525379">
    <property type="component" value="Unassembled WGS sequence"/>
</dbReference>
<gene>
    <name evidence="2" type="ORF">M3D15_04700</name>
</gene>
<evidence type="ECO:0000256" key="1">
    <source>
        <dbReference type="SAM" id="MobiDB-lite"/>
    </source>
</evidence>
<proteinExistence type="predicted"/>